<evidence type="ECO:0000313" key="7">
    <source>
        <dbReference type="EMBL" id="TNM95162.1"/>
    </source>
</evidence>
<evidence type="ECO:0008006" key="9">
    <source>
        <dbReference type="Google" id="ProtNLM"/>
    </source>
</evidence>
<dbReference type="Gene3D" id="3.30.110.170">
    <property type="entry name" value="Protein of unknown function (DUF541), domain 1"/>
    <property type="match status" value="1"/>
</dbReference>
<evidence type="ECO:0000256" key="3">
    <source>
        <dbReference type="ARBA" id="ARBA00005509"/>
    </source>
</evidence>
<protein>
    <recommendedName>
        <fullName evidence="9">Interleukin-1 receptor-associated kinase 1-binding protein 1</fullName>
    </recommendedName>
</protein>
<keyword evidence="5" id="KW-0539">Nucleus</keyword>
<dbReference type="GO" id="GO:0006955">
    <property type="term" value="P:immune response"/>
    <property type="evidence" value="ECO:0007669"/>
    <property type="project" value="InterPro"/>
</dbReference>
<evidence type="ECO:0000256" key="5">
    <source>
        <dbReference type="ARBA" id="ARBA00023242"/>
    </source>
</evidence>
<evidence type="ECO:0000256" key="2">
    <source>
        <dbReference type="ARBA" id="ARBA00004496"/>
    </source>
</evidence>
<dbReference type="EMBL" id="SWLE01000011">
    <property type="protein sequence ID" value="TNM95162.1"/>
    <property type="molecule type" value="Genomic_DNA"/>
</dbReference>
<comment type="subcellular location">
    <subcellularLocation>
        <location evidence="2">Cytoplasm</location>
    </subcellularLocation>
    <subcellularLocation>
        <location evidence="1">Nucleus</location>
    </subcellularLocation>
</comment>
<name>A0A4Z2BT88_9TELE</name>
<dbReference type="GO" id="GO:0043123">
    <property type="term" value="P:positive regulation of canonical NF-kappaB signal transduction"/>
    <property type="evidence" value="ECO:0007669"/>
    <property type="project" value="InterPro"/>
</dbReference>
<dbReference type="Gene3D" id="3.30.70.2970">
    <property type="entry name" value="Protein of unknown function (DUF541), domain 2"/>
    <property type="match status" value="1"/>
</dbReference>
<dbReference type="AlphaFoldDB" id="A0A4Z2BT88"/>
<evidence type="ECO:0000256" key="6">
    <source>
        <dbReference type="SAM" id="MobiDB-lite"/>
    </source>
</evidence>
<comment type="caution">
    <text evidence="7">The sequence shown here is derived from an EMBL/GenBank/DDBJ whole genome shotgun (WGS) entry which is preliminary data.</text>
</comment>
<dbReference type="Proteomes" id="UP000516260">
    <property type="component" value="Chromosome 19"/>
</dbReference>
<dbReference type="GO" id="GO:0005634">
    <property type="term" value="C:nucleus"/>
    <property type="evidence" value="ECO:0007669"/>
    <property type="project" value="UniProtKB-SubCell"/>
</dbReference>
<comment type="similarity">
    <text evidence="3">Belongs to the IRAK1BP1 family.</text>
</comment>
<gene>
    <name evidence="7" type="ORF">fugu_017921</name>
</gene>
<dbReference type="Pfam" id="PF04402">
    <property type="entry name" value="SIMPL"/>
    <property type="match status" value="1"/>
</dbReference>
<accession>A0A4Z2BT88</accession>
<dbReference type="InterPro" id="IPR007497">
    <property type="entry name" value="SIMPL/DUF541"/>
</dbReference>
<dbReference type="PANTHER" id="PTHR18842">
    <property type="entry name" value="INTERLEUKIN-1 RECEPTOR-ASSOCIATED KINASE 1-BINDING PROTEIN 1"/>
    <property type="match status" value="1"/>
</dbReference>
<dbReference type="InterPro" id="IPR030312">
    <property type="entry name" value="IRAK1BP1"/>
</dbReference>
<dbReference type="GO" id="GO:0005737">
    <property type="term" value="C:cytoplasm"/>
    <property type="evidence" value="ECO:0007669"/>
    <property type="project" value="UniProtKB-SubCell"/>
</dbReference>
<sequence>MDNQSRLFAVVPPAPSRQFTVKEKERGPEMSPQSHGQREREVHITGTAEVCCPADRVSVRFRLGSSKESVSEATTSVARRLDYILHSVRQHGVSEKDASVRKFLQREGEQYRMDAEVLVNFSDFEIMERVCSLLLEKLDRSVCVGTPEFYHSTECLGQMRQRACAAAVENAHQKARDISELLGHTLGPPQLVREEEAKEWRNEHEEEGRSQRVAPLPHHTCMPTVAVSSRVSVSFSLRDSSRKKL</sequence>
<dbReference type="PANTHER" id="PTHR18842:SF2">
    <property type="entry name" value="INTERLEUKIN-1 RECEPTOR-ASSOCIATED KINASE 1-BINDING PROTEIN 1"/>
    <property type="match status" value="1"/>
</dbReference>
<feature type="region of interest" description="Disordered" evidence="6">
    <location>
        <begin position="14"/>
        <end position="40"/>
    </location>
</feature>
<keyword evidence="8" id="KW-1185">Reference proteome</keyword>
<evidence type="ECO:0000256" key="4">
    <source>
        <dbReference type="ARBA" id="ARBA00022490"/>
    </source>
</evidence>
<organism evidence="7 8">
    <name type="scientific">Takifugu bimaculatus</name>
    <dbReference type="NCBI Taxonomy" id="433685"/>
    <lineage>
        <taxon>Eukaryota</taxon>
        <taxon>Metazoa</taxon>
        <taxon>Chordata</taxon>
        <taxon>Craniata</taxon>
        <taxon>Vertebrata</taxon>
        <taxon>Euteleostomi</taxon>
        <taxon>Actinopterygii</taxon>
        <taxon>Neopterygii</taxon>
        <taxon>Teleostei</taxon>
        <taxon>Neoteleostei</taxon>
        <taxon>Acanthomorphata</taxon>
        <taxon>Eupercaria</taxon>
        <taxon>Tetraodontiformes</taxon>
        <taxon>Tetradontoidea</taxon>
        <taxon>Tetraodontidae</taxon>
        <taxon>Takifugu</taxon>
    </lineage>
</organism>
<reference evidence="7 8" key="1">
    <citation type="submission" date="2019-04" db="EMBL/GenBank/DDBJ databases">
        <title>The sequence and de novo assembly of Takifugu bimaculatus genome using PacBio and Hi-C technologies.</title>
        <authorList>
            <person name="Xu P."/>
            <person name="Liu B."/>
            <person name="Zhou Z."/>
        </authorList>
    </citation>
    <scope>NUCLEOTIDE SEQUENCE [LARGE SCALE GENOMIC DNA]</scope>
    <source>
        <strain evidence="7">TB-2018</strain>
        <tissue evidence="7">Muscle</tissue>
    </source>
</reference>
<keyword evidence="4" id="KW-0963">Cytoplasm</keyword>
<evidence type="ECO:0000256" key="1">
    <source>
        <dbReference type="ARBA" id="ARBA00004123"/>
    </source>
</evidence>
<evidence type="ECO:0000313" key="8">
    <source>
        <dbReference type="Proteomes" id="UP000516260"/>
    </source>
</evidence>
<proteinExistence type="inferred from homology"/>